<keyword evidence="1 5" id="KW-0489">Methyltransferase</keyword>
<evidence type="ECO:0000256" key="2">
    <source>
        <dbReference type="ARBA" id="ARBA00022679"/>
    </source>
</evidence>
<evidence type="ECO:0000313" key="6">
    <source>
        <dbReference type="EMBL" id="MDN3713268.1"/>
    </source>
</evidence>
<keyword evidence="3 5" id="KW-0831">Ubiquinone biosynthesis</keyword>
<dbReference type="PANTHER" id="PTHR43464:SF19">
    <property type="entry name" value="UBIQUINONE BIOSYNTHESIS O-METHYLTRANSFERASE, MITOCHONDRIAL"/>
    <property type="match status" value="1"/>
</dbReference>
<dbReference type="InterPro" id="IPR010233">
    <property type="entry name" value="UbiG_MeTrfase"/>
</dbReference>
<keyword evidence="4 5" id="KW-0949">S-adenosyl-L-methionine</keyword>
<evidence type="ECO:0000256" key="1">
    <source>
        <dbReference type="ARBA" id="ARBA00022603"/>
    </source>
</evidence>
<gene>
    <name evidence="5 6" type="primary">ubiG</name>
    <name evidence="6" type="ORF">QWZ10_18855</name>
</gene>
<evidence type="ECO:0000313" key="7">
    <source>
        <dbReference type="Proteomes" id="UP001243846"/>
    </source>
</evidence>
<dbReference type="CDD" id="cd02440">
    <property type="entry name" value="AdoMet_MTases"/>
    <property type="match status" value="1"/>
</dbReference>
<accession>A0ABT8D916</accession>
<evidence type="ECO:0000256" key="5">
    <source>
        <dbReference type="HAMAP-Rule" id="MF_00472"/>
    </source>
</evidence>
<dbReference type="Pfam" id="PF13489">
    <property type="entry name" value="Methyltransf_23"/>
    <property type="match status" value="1"/>
</dbReference>
<feature type="binding site" evidence="5">
    <location>
        <position position="42"/>
    </location>
    <ligand>
        <name>S-adenosyl-L-methionine</name>
        <dbReference type="ChEBI" id="CHEBI:59789"/>
    </ligand>
</feature>
<sequence>MTKPEYQSSIDPAEVAKFQAMARDWWDPNGKFKPLHMLNPTRLDYVVTQIATEFALDLKAPRPFEGLRILDIGSGGGLMSEPLARLGAQVTGADAAEGNIAVASLHAEEQGLEIEYLNVTAESLAAEGRVFDVVIALEIVEHVADPAAFIATCHDLVRTGGMVVVSTLNRTAKSFGVAIVGAEWVMRWLPKGTHDWRRFITPDELEQMVEASGLLPVDRMGMVFNPLGWSWSLSPRDLSVNYAMTALRRS</sequence>
<dbReference type="InterPro" id="IPR029063">
    <property type="entry name" value="SAM-dependent_MTases_sf"/>
</dbReference>
<feature type="binding site" evidence="5">
    <location>
        <position position="137"/>
    </location>
    <ligand>
        <name>S-adenosyl-L-methionine</name>
        <dbReference type="ChEBI" id="CHEBI:59789"/>
    </ligand>
</feature>
<comment type="pathway">
    <text evidence="5">Cofactor biosynthesis; ubiquinone biosynthesis.</text>
</comment>
<feature type="binding site" evidence="5">
    <location>
        <position position="73"/>
    </location>
    <ligand>
        <name>S-adenosyl-L-methionine</name>
        <dbReference type="ChEBI" id="CHEBI:59789"/>
    </ligand>
</feature>
<dbReference type="SUPFAM" id="SSF53335">
    <property type="entry name" value="S-adenosyl-L-methionine-dependent methyltransferases"/>
    <property type="match status" value="1"/>
</dbReference>
<reference evidence="7" key="1">
    <citation type="journal article" date="2019" name="Int. J. Syst. Evol. Microbiol.">
        <title>The Global Catalogue of Microorganisms (GCM) 10K type strain sequencing project: providing services to taxonomists for standard genome sequencing and annotation.</title>
        <authorList>
            <consortium name="The Broad Institute Genomics Platform"/>
            <consortium name="The Broad Institute Genome Sequencing Center for Infectious Disease"/>
            <person name="Wu L."/>
            <person name="Ma J."/>
        </authorList>
    </citation>
    <scope>NUCLEOTIDE SEQUENCE [LARGE SCALE GENOMIC DNA]</scope>
    <source>
        <strain evidence="7">CECT 8482</strain>
    </source>
</reference>
<comment type="catalytic activity">
    <reaction evidence="5">
        <text>a 3-(all-trans-polyprenyl)benzene-1,2-diol + S-adenosyl-L-methionine = a 2-methoxy-6-(all-trans-polyprenyl)phenol + S-adenosyl-L-homocysteine + H(+)</text>
        <dbReference type="Rhea" id="RHEA:31411"/>
        <dbReference type="Rhea" id="RHEA-COMP:9550"/>
        <dbReference type="Rhea" id="RHEA-COMP:9551"/>
        <dbReference type="ChEBI" id="CHEBI:15378"/>
        <dbReference type="ChEBI" id="CHEBI:57856"/>
        <dbReference type="ChEBI" id="CHEBI:59789"/>
        <dbReference type="ChEBI" id="CHEBI:62729"/>
        <dbReference type="ChEBI" id="CHEBI:62731"/>
        <dbReference type="EC" id="2.1.1.222"/>
    </reaction>
</comment>
<evidence type="ECO:0000256" key="3">
    <source>
        <dbReference type="ARBA" id="ARBA00022688"/>
    </source>
</evidence>
<dbReference type="GO" id="GO:0061542">
    <property type="term" value="F:3-demethylubiquinol 3-O-methyltransferase activity"/>
    <property type="evidence" value="ECO:0007669"/>
    <property type="project" value="UniProtKB-EC"/>
</dbReference>
<comment type="caution">
    <text evidence="6">The sequence shown here is derived from an EMBL/GenBank/DDBJ whole genome shotgun (WGS) entry which is preliminary data.</text>
</comment>
<comment type="similarity">
    <text evidence="5">Belongs to the methyltransferase superfamily. UbiG/COQ3 family.</text>
</comment>
<dbReference type="GO" id="GO:0032259">
    <property type="term" value="P:methylation"/>
    <property type="evidence" value="ECO:0007669"/>
    <property type="project" value="UniProtKB-KW"/>
</dbReference>
<name>A0ABT8D916_9RHOB</name>
<dbReference type="RefSeq" id="WP_377684917.1">
    <property type="nucleotide sequence ID" value="NZ_JBHMDZ010000006.1"/>
</dbReference>
<dbReference type="NCBIfam" id="TIGR01983">
    <property type="entry name" value="UbiG"/>
    <property type="match status" value="1"/>
</dbReference>
<comment type="catalytic activity">
    <reaction evidence="5">
        <text>a 3-demethylubiquinol + S-adenosyl-L-methionine = a ubiquinol + S-adenosyl-L-homocysteine + H(+)</text>
        <dbReference type="Rhea" id="RHEA:44380"/>
        <dbReference type="Rhea" id="RHEA-COMP:9566"/>
        <dbReference type="Rhea" id="RHEA-COMP:10914"/>
        <dbReference type="ChEBI" id="CHEBI:15378"/>
        <dbReference type="ChEBI" id="CHEBI:17976"/>
        <dbReference type="ChEBI" id="CHEBI:57856"/>
        <dbReference type="ChEBI" id="CHEBI:59789"/>
        <dbReference type="ChEBI" id="CHEBI:84422"/>
        <dbReference type="EC" id="2.1.1.64"/>
    </reaction>
</comment>
<evidence type="ECO:0000256" key="4">
    <source>
        <dbReference type="ARBA" id="ARBA00022691"/>
    </source>
</evidence>
<keyword evidence="7" id="KW-1185">Reference proteome</keyword>
<proteinExistence type="inferred from homology"/>
<comment type="function">
    <text evidence="5">O-methyltransferase that catalyzes the 2 O-methylation steps in the ubiquinone biosynthetic pathway.</text>
</comment>
<dbReference type="GO" id="GO:0102208">
    <property type="term" value="F:2-polyprenyl-6-hydroxyphenol methylase activity"/>
    <property type="evidence" value="ECO:0007669"/>
    <property type="project" value="UniProtKB-EC"/>
</dbReference>
<keyword evidence="2 5" id="KW-0808">Transferase</keyword>
<dbReference type="EMBL" id="JAUFRC010000001">
    <property type="protein sequence ID" value="MDN3713268.1"/>
    <property type="molecule type" value="Genomic_DNA"/>
</dbReference>
<dbReference type="PANTHER" id="PTHR43464">
    <property type="entry name" value="METHYLTRANSFERASE"/>
    <property type="match status" value="1"/>
</dbReference>
<feature type="binding site" evidence="5">
    <location>
        <position position="94"/>
    </location>
    <ligand>
        <name>S-adenosyl-L-methionine</name>
        <dbReference type="ChEBI" id="CHEBI:59789"/>
    </ligand>
</feature>
<protein>
    <recommendedName>
        <fullName evidence="5">Ubiquinone biosynthesis O-methyltransferase</fullName>
    </recommendedName>
    <alternativeName>
        <fullName evidence="5">2-polyprenyl-6-hydroxyphenol methylase</fullName>
        <ecNumber evidence="5">2.1.1.222</ecNumber>
    </alternativeName>
    <alternativeName>
        <fullName evidence="5">3-demethylubiquinone 3-O-methyltransferase</fullName>
        <ecNumber evidence="5">2.1.1.64</ecNumber>
    </alternativeName>
</protein>
<dbReference type="Proteomes" id="UP001243846">
    <property type="component" value="Unassembled WGS sequence"/>
</dbReference>
<dbReference type="EC" id="2.1.1.222" evidence="5"/>
<organism evidence="6 7">
    <name type="scientific">Paracoccus cavernae</name>
    <dbReference type="NCBI Taxonomy" id="1571207"/>
    <lineage>
        <taxon>Bacteria</taxon>
        <taxon>Pseudomonadati</taxon>
        <taxon>Pseudomonadota</taxon>
        <taxon>Alphaproteobacteria</taxon>
        <taxon>Rhodobacterales</taxon>
        <taxon>Paracoccaceae</taxon>
        <taxon>Paracoccus</taxon>
    </lineage>
</organism>
<dbReference type="EC" id="2.1.1.64" evidence="5"/>
<dbReference type="Gene3D" id="3.40.50.150">
    <property type="entry name" value="Vaccinia Virus protein VP39"/>
    <property type="match status" value="1"/>
</dbReference>
<dbReference type="HAMAP" id="MF_00472">
    <property type="entry name" value="UbiG"/>
    <property type="match status" value="1"/>
</dbReference>